<protein>
    <recommendedName>
        <fullName evidence="3">histidine kinase</fullName>
        <ecNumber evidence="3">2.7.13.3</ecNumber>
    </recommendedName>
</protein>
<feature type="domain" description="Phytochrome chromophore attachment site" evidence="14">
    <location>
        <begin position="152"/>
        <end position="306"/>
    </location>
</feature>
<dbReference type="Gene3D" id="3.30.565.10">
    <property type="entry name" value="Histidine kinase-like ATPase, C-terminal domain"/>
    <property type="match status" value="1"/>
</dbReference>
<keyword evidence="7" id="KW-0808">Transferase</keyword>
<dbReference type="SMART" id="SM00065">
    <property type="entry name" value="GAF"/>
    <property type="match status" value="1"/>
</dbReference>
<dbReference type="InterPro" id="IPR005467">
    <property type="entry name" value="His_kinase_dom"/>
</dbReference>
<dbReference type="InterPro" id="IPR013515">
    <property type="entry name" value="Phytochrome_cen-reg"/>
</dbReference>
<dbReference type="RefSeq" id="WP_245703875.1">
    <property type="nucleotide sequence ID" value="NZ_FNHP01000003.1"/>
</dbReference>
<comment type="similarity">
    <text evidence="2">In the N-terminal section; belongs to the phytochrome family.</text>
</comment>
<dbReference type="InterPro" id="IPR003018">
    <property type="entry name" value="GAF"/>
</dbReference>
<name>A0A1G9RC28_9BURK</name>
<dbReference type="InterPro" id="IPR043150">
    <property type="entry name" value="Phytochrome_PHY_sf"/>
</dbReference>
<dbReference type="Gene3D" id="3.30.450.270">
    <property type="match status" value="1"/>
</dbReference>
<evidence type="ECO:0000256" key="10">
    <source>
        <dbReference type="ARBA" id="ARBA00022840"/>
    </source>
</evidence>
<dbReference type="GO" id="GO:0006355">
    <property type="term" value="P:regulation of DNA-templated transcription"/>
    <property type="evidence" value="ECO:0007669"/>
    <property type="project" value="InterPro"/>
</dbReference>
<accession>A0A1G9RC28</accession>
<keyword evidence="5" id="KW-0597">Phosphoprotein</keyword>
<dbReference type="CDD" id="cd00075">
    <property type="entry name" value="HATPase"/>
    <property type="match status" value="1"/>
</dbReference>
<dbReference type="SUPFAM" id="SSF55785">
    <property type="entry name" value="PYP-like sensor domain (PAS domain)"/>
    <property type="match status" value="1"/>
</dbReference>
<dbReference type="Proteomes" id="UP000198552">
    <property type="component" value="Unassembled WGS sequence"/>
</dbReference>
<dbReference type="Gene3D" id="3.30.450.40">
    <property type="match status" value="1"/>
</dbReference>
<dbReference type="InterPro" id="IPR016132">
    <property type="entry name" value="Phyto_chromo_attachment"/>
</dbReference>
<feature type="domain" description="Histidine kinase" evidence="15">
    <location>
        <begin position="525"/>
        <end position="736"/>
    </location>
</feature>
<gene>
    <name evidence="16" type="ORF">SAMN05428957_103176</name>
</gene>
<dbReference type="InterPro" id="IPR013654">
    <property type="entry name" value="PAS_2"/>
</dbReference>
<dbReference type="InterPro" id="IPR001294">
    <property type="entry name" value="Phytochrome"/>
</dbReference>
<proteinExistence type="inferred from homology"/>
<dbReference type="SMART" id="SM00387">
    <property type="entry name" value="HATPase_c"/>
    <property type="match status" value="1"/>
</dbReference>
<keyword evidence="8" id="KW-0547">Nucleotide-binding</keyword>
<evidence type="ECO:0000256" key="4">
    <source>
        <dbReference type="ARBA" id="ARBA00022543"/>
    </source>
</evidence>
<dbReference type="Pfam" id="PF00512">
    <property type="entry name" value="HisKA"/>
    <property type="match status" value="1"/>
</dbReference>
<evidence type="ECO:0000256" key="1">
    <source>
        <dbReference type="ARBA" id="ARBA00000085"/>
    </source>
</evidence>
<dbReference type="AlphaFoldDB" id="A0A1G9RC28"/>
<evidence type="ECO:0000256" key="7">
    <source>
        <dbReference type="ARBA" id="ARBA00022679"/>
    </source>
</evidence>
<dbReference type="PROSITE" id="PS50046">
    <property type="entry name" value="PHYTOCHROME_2"/>
    <property type="match status" value="1"/>
</dbReference>
<dbReference type="CDD" id="cd00082">
    <property type="entry name" value="HisKA"/>
    <property type="match status" value="1"/>
</dbReference>
<evidence type="ECO:0000313" key="17">
    <source>
        <dbReference type="Proteomes" id="UP000198552"/>
    </source>
</evidence>
<keyword evidence="11" id="KW-0157">Chromophore</keyword>
<dbReference type="Pfam" id="PF01590">
    <property type="entry name" value="GAF"/>
    <property type="match status" value="1"/>
</dbReference>
<evidence type="ECO:0000256" key="9">
    <source>
        <dbReference type="ARBA" id="ARBA00022777"/>
    </source>
</evidence>
<evidence type="ECO:0000256" key="2">
    <source>
        <dbReference type="ARBA" id="ARBA00006402"/>
    </source>
</evidence>
<dbReference type="EC" id="2.7.13.3" evidence="3"/>
<dbReference type="InterPro" id="IPR029016">
    <property type="entry name" value="GAF-like_dom_sf"/>
</dbReference>
<keyword evidence="6" id="KW-0716">Sensory transduction</keyword>
<keyword evidence="4" id="KW-0600">Photoreceptor protein</keyword>
<dbReference type="SUPFAM" id="SSF55874">
    <property type="entry name" value="ATPase domain of HSP90 chaperone/DNA topoisomerase II/histidine kinase"/>
    <property type="match status" value="1"/>
</dbReference>
<dbReference type="SUPFAM" id="SSF55781">
    <property type="entry name" value="GAF domain-like"/>
    <property type="match status" value="2"/>
</dbReference>
<dbReference type="STRING" id="1527607.SAMN05428957_103176"/>
<dbReference type="GO" id="GO:0005524">
    <property type="term" value="F:ATP binding"/>
    <property type="evidence" value="ECO:0007669"/>
    <property type="project" value="UniProtKB-KW"/>
</dbReference>
<evidence type="ECO:0000256" key="3">
    <source>
        <dbReference type="ARBA" id="ARBA00012438"/>
    </source>
</evidence>
<dbReference type="Gene3D" id="1.10.287.130">
    <property type="match status" value="1"/>
</dbReference>
<dbReference type="GO" id="GO:0000155">
    <property type="term" value="F:phosphorelay sensor kinase activity"/>
    <property type="evidence" value="ECO:0007669"/>
    <property type="project" value="InterPro"/>
</dbReference>
<dbReference type="PANTHER" id="PTHR43065:SF10">
    <property type="entry name" value="PEROXIDE STRESS-ACTIVATED HISTIDINE KINASE MAK3"/>
    <property type="match status" value="1"/>
</dbReference>
<comment type="catalytic activity">
    <reaction evidence="1">
        <text>ATP + protein L-histidine = ADP + protein N-phospho-L-histidine.</text>
        <dbReference type="EC" id="2.7.13.3"/>
    </reaction>
</comment>
<evidence type="ECO:0000313" key="16">
    <source>
        <dbReference type="EMBL" id="SDM20872.1"/>
    </source>
</evidence>
<organism evidence="16 17">
    <name type="scientific">Oryzisolibacter propanilivorax</name>
    <dbReference type="NCBI Taxonomy" id="1527607"/>
    <lineage>
        <taxon>Bacteria</taxon>
        <taxon>Pseudomonadati</taxon>
        <taxon>Pseudomonadota</taxon>
        <taxon>Betaproteobacteria</taxon>
        <taxon>Burkholderiales</taxon>
        <taxon>Comamonadaceae</taxon>
        <taxon>Oryzisolibacter</taxon>
    </lineage>
</organism>
<dbReference type="SMART" id="SM00388">
    <property type="entry name" value="HisKA"/>
    <property type="match status" value="1"/>
</dbReference>
<dbReference type="Pfam" id="PF08446">
    <property type="entry name" value="PAS_2"/>
    <property type="match status" value="1"/>
</dbReference>
<dbReference type="GO" id="GO:0009881">
    <property type="term" value="F:photoreceptor activity"/>
    <property type="evidence" value="ECO:0007669"/>
    <property type="project" value="UniProtKB-KW"/>
</dbReference>
<dbReference type="InterPro" id="IPR036890">
    <property type="entry name" value="HATPase_C_sf"/>
</dbReference>
<dbReference type="Pfam" id="PF00360">
    <property type="entry name" value="PHY"/>
    <property type="match status" value="1"/>
</dbReference>
<dbReference type="PROSITE" id="PS50109">
    <property type="entry name" value="HIS_KIN"/>
    <property type="match status" value="1"/>
</dbReference>
<dbReference type="InterPro" id="IPR003661">
    <property type="entry name" value="HisK_dim/P_dom"/>
</dbReference>
<dbReference type="PRINTS" id="PR01033">
    <property type="entry name" value="PHYTOCHROME"/>
</dbReference>
<evidence type="ECO:0000256" key="12">
    <source>
        <dbReference type="ARBA" id="ARBA00023012"/>
    </source>
</evidence>
<keyword evidence="10" id="KW-0067">ATP-binding</keyword>
<keyword evidence="9 16" id="KW-0418">Kinase</keyword>
<dbReference type="InterPro" id="IPR035965">
    <property type="entry name" value="PAS-like_dom_sf"/>
</dbReference>
<reference evidence="17" key="1">
    <citation type="submission" date="2016-10" db="EMBL/GenBank/DDBJ databases">
        <authorList>
            <person name="Varghese N."/>
            <person name="Submissions S."/>
        </authorList>
    </citation>
    <scope>NUCLEOTIDE SEQUENCE [LARGE SCALE GENOMIC DNA]</scope>
    <source>
        <strain evidence="17">EPL6</strain>
    </source>
</reference>
<sequence length="736" mass="80287">MSAEPMAQPAAALPVTLDNCDREPIHIPGSIQPHGVLLALDAQGRVRHVSANSALLADGDIAPGTLLQDTPLHAHDALWQLVQDGLRALASQDELPMPLECQLQGRTWDVVPHLSQGLLVLEFEERAADTGELSDFATRAHRAMERLRRTRPIDELLQLAADELRQLTGFDRVMAYRFRHDHSGDVVAEARAPQLDEYKGRRYPASDIPAQARRLYVANTLRLIADVRAAPVPLHSDGDAPLDLSASVLRSVSPIHIEYLSNMGVGASMSISLIVHGQLWGMLACHHMAPRQVPYSVRMACDVLAQLLGANIQGMLARSQTLRVGEMGALRARLIESTLHAEDEFAALVPFAAPLAQALRAEAAVVAEHGRLHCSGALPEGPARALLGWVEQTWGSPGHHQAPCHSDALPTLAPQLYPALLPWCGVLALPLDRAGGSWLLYLRREQVETIHWGGRPEKEIRPGPNGPRLTPRGSFELWKETVRGTAEHWSADDLELAQQLLDELVRAQHARHAELHRARTQLMAILGHDLRDPLHSISMAARVLEKAGDGSGRAGQIGQRIQSSSSRMQRLVSQVMDMSRLQARLGLDLQRAEVDLVPLLHDLMDEARTAHPGIAIEAQLPQALVAHADVDRVAQVFTNLLSNARHHGQAGQPLQVRAFQDAAGRHIQVRNVADAIPEAVVDSLFKPFKPTSTGNARNRSGLGLGLYIAQQIAQGHGGALSYRHEAPQVVFTLTLP</sequence>
<evidence type="ECO:0000259" key="14">
    <source>
        <dbReference type="PROSITE" id="PS50046"/>
    </source>
</evidence>
<evidence type="ECO:0000256" key="5">
    <source>
        <dbReference type="ARBA" id="ARBA00022553"/>
    </source>
</evidence>
<evidence type="ECO:0000259" key="15">
    <source>
        <dbReference type="PROSITE" id="PS50109"/>
    </source>
</evidence>
<keyword evidence="13" id="KW-0675">Receptor</keyword>
<evidence type="ECO:0000256" key="11">
    <source>
        <dbReference type="ARBA" id="ARBA00022991"/>
    </source>
</evidence>
<dbReference type="GO" id="GO:0009584">
    <property type="term" value="P:detection of visible light"/>
    <property type="evidence" value="ECO:0007669"/>
    <property type="project" value="InterPro"/>
</dbReference>
<evidence type="ECO:0000256" key="8">
    <source>
        <dbReference type="ARBA" id="ARBA00022741"/>
    </source>
</evidence>
<evidence type="ECO:0000256" key="13">
    <source>
        <dbReference type="ARBA" id="ARBA00023170"/>
    </source>
</evidence>
<dbReference type="PANTHER" id="PTHR43065">
    <property type="entry name" value="SENSOR HISTIDINE KINASE"/>
    <property type="match status" value="1"/>
</dbReference>
<keyword evidence="17" id="KW-1185">Reference proteome</keyword>
<dbReference type="Pfam" id="PF02518">
    <property type="entry name" value="HATPase_c"/>
    <property type="match status" value="1"/>
</dbReference>
<dbReference type="EMBL" id="FNHP01000003">
    <property type="protein sequence ID" value="SDM20872.1"/>
    <property type="molecule type" value="Genomic_DNA"/>
</dbReference>
<dbReference type="InterPro" id="IPR003594">
    <property type="entry name" value="HATPase_dom"/>
</dbReference>
<dbReference type="SUPFAM" id="SSF47384">
    <property type="entry name" value="Homodimeric domain of signal transducing histidine kinase"/>
    <property type="match status" value="1"/>
</dbReference>
<keyword evidence="12" id="KW-0902">Two-component regulatory system</keyword>
<dbReference type="Gene3D" id="3.30.450.20">
    <property type="entry name" value="PAS domain"/>
    <property type="match status" value="1"/>
</dbReference>
<evidence type="ECO:0000256" key="6">
    <source>
        <dbReference type="ARBA" id="ARBA00022606"/>
    </source>
</evidence>
<dbReference type="InterPro" id="IPR036097">
    <property type="entry name" value="HisK_dim/P_sf"/>
</dbReference>